<evidence type="ECO:0000313" key="3">
    <source>
        <dbReference type="Proteomes" id="UP000473113"/>
    </source>
</evidence>
<evidence type="ECO:0000313" key="2">
    <source>
        <dbReference type="EMBL" id="NGW65892.1"/>
    </source>
</evidence>
<accession>A0A6M1XLY7</accession>
<gene>
    <name evidence="2" type="ORF">G6Y24_00025</name>
</gene>
<dbReference type="InterPro" id="IPR036653">
    <property type="entry name" value="CinA-like_C"/>
</dbReference>
<dbReference type="SUPFAM" id="SSF142433">
    <property type="entry name" value="CinA-like"/>
    <property type="match status" value="1"/>
</dbReference>
<feature type="non-terminal residue" evidence="2">
    <location>
        <position position="1"/>
    </location>
</feature>
<dbReference type="Pfam" id="PF02464">
    <property type="entry name" value="CinA"/>
    <property type="match status" value="1"/>
</dbReference>
<protein>
    <submittedName>
        <fullName evidence="2">Competence/damage-inducible protein A</fullName>
    </submittedName>
</protein>
<organism evidence="2 3">
    <name type="scientific">Staphylococcus aureus</name>
    <dbReference type="NCBI Taxonomy" id="1280"/>
    <lineage>
        <taxon>Bacteria</taxon>
        <taxon>Bacillati</taxon>
        <taxon>Bacillota</taxon>
        <taxon>Bacilli</taxon>
        <taxon>Bacillales</taxon>
        <taxon>Staphylococcaceae</taxon>
        <taxon>Staphylococcus</taxon>
    </lineage>
</organism>
<name>A0A6M1XLY7_STAAU</name>
<dbReference type="Gene3D" id="3.90.950.20">
    <property type="entry name" value="CinA-like"/>
    <property type="match status" value="1"/>
</dbReference>
<feature type="domain" description="CinA C-terminal" evidence="1">
    <location>
        <begin position="5"/>
        <end position="52"/>
    </location>
</feature>
<sequence length="57" mass="6524">GDPIEGQPTGTVWIGLAEEGQPTVAECFHFNRDRNYIRQSAVMRGLDLLRRRIINKK</sequence>
<evidence type="ECO:0000259" key="1">
    <source>
        <dbReference type="Pfam" id="PF02464"/>
    </source>
</evidence>
<comment type="caution">
    <text evidence="2">The sequence shown here is derived from an EMBL/GenBank/DDBJ whole genome shotgun (WGS) entry which is preliminary data.</text>
</comment>
<proteinExistence type="predicted"/>
<dbReference type="Proteomes" id="UP000473113">
    <property type="component" value="Unassembled WGS sequence"/>
</dbReference>
<dbReference type="InterPro" id="IPR008136">
    <property type="entry name" value="CinA_C"/>
</dbReference>
<dbReference type="AlphaFoldDB" id="A0A6M1XLY7"/>
<reference evidence="2 3" key="1">
    <citation type="submission" date="2020-02" db="EMBL/GenBank/DDBJ databases">
        <title>Detection of Heterogeneous Vancomycin Intermediate Resistance in Methicillin Resistant Staphylococcus aureus Isolates from Latin-America.</title>
        <authorList>
            <person name="Castro-Cardozo B."/>
            <person name="Berrio M."/>
            <person name="Vargas M.L."/>
            <person name="Carvajal L.P."/>
            <person name="Millan L.V."/>
            <person name="Rios R."/>
            <person name="Hernandez A."/>
            <person name="Rincon S.L."/>
            <person name="Cubides P."/>
            <person name="Forero E."/>
            <person name="Dinh A."/>
            <person name="Seas C."/>
            <person name="Munita J.M."/>
            <person name="Arias C.A."/>
            <person name="Reyes J."/>
            <person name="Diaz L."/>
        </authorList>
    </citation>
    <scope>NUCLEOTIDE SEQUENCE [LARGE SCALE GENOMIC DNA]</scope>
    <source>
        <strain evidence="2 3">UG255</strain>
    </source>
</reference>
<dbReference type="EMBL" id="JAALTR010000004">
    <property type="protein sequence ID" value="NGW65892.1"/>
    <property type="molecule type" value="Genomic_DNA"/>
</dbReference>